<evidence type="ECO:0000313" key="2">
    <source>
        <dbReference type="EMBL" id="CCI50999.1"/>
    </source>
</evidence>
<reference evidence="2" key="1">
    <citation type="submission" date="2012-05" db="EMBL/GenBank/DDBJ databases">
        <authorList>
            <person name="Xin W."/>
            <person name="Yi S."/>
        </authorList>
    </citation>
    <scope>NUCLEOTIDE SEQUENCE</scope>
    <source>
        <strain evidence="2">BJ10020</strain>
        <tissue evidence="2">Whole organism</tissue>
    </source>
</reference>
<proteinExistence type="evidence at transcript level"/>
<sequence>MAAMEAMDTGDSAATVSATASLSMLPQSSPRSLPQSSLSATATVASVTDMVDTATDTKQFISKGNQHFFAASYLCAWADQSAAGS</sequence>
<keyword evidence="2" id="KW-0675">Receptor</keyword>
<evidence type="ECO:0000313" key="1">
    <source>
        <dbReference type="EMBL" id="AFP43757.1"/>
    </source>
</evidence>
<dbReference type="EMBL" id="JX103156">
    <property type="protein sequence ID" value="AFP43757.1"/>
    <property type="molecule type" value="mRNA"/>
</dbReference>
<name>I4IY15_IXOSI</name>
<dbReference type="EMBL" id="HE820736">
    <property type="protein sequence ID" value="CCI50999.1"/>
    <property type="molecule type" value="mRNA"/>
</dbReference>
<accession>I4IY15</accession>
<gene>
    <name evidence="2" type="primary">TROSPA</name>
</gene>
<reference evidence="2" key="2">
    <citation type="submission" date="2012-05" db="EMBL/GenBank/DDBJ databases">
        <authorList>
            <person name="Wang S."/>
        </authorList>
    </citation>
    <scope>NUCLEOTIDE SEQUENCE</scope>
    <source>
        <strain evidence="2">BJ10020</strain>
        <tissue evidence="2">Whole organism</tissue>
    </source>
</reference>
<organism evidence="2">
    <name type="scientific">Ixodes sinensis</name>
    <name type="common">Hard tick</name>
    <dbReference type="NCBI Taxonomy" id="339422"/>
    <lineage>
        <taxon>Eukaryota</taxon>
        <taxon>Metazoa</taxon>
        <taxon>Ecdysozoa</taxon>
        <taxon>Arthropoda</taxon>
        <taxon>Chelicerata</taxon>
        <taxon>Arachnida</taxon>
        <taxon>Acari</taxon>
        <taxon>Parasitiformes</taxon>
        <taxon>Ixodida</taxon>
        <taxon>Ixodoidea</taxon>
        <taxon>Ixodidae</taxon>
        <taxon>Ixodinae</taxon>
        <taxon>Ixodes</taxon>
    </lineage>
</organism>
<protein>
    <submittedName>
        <fullName evidence="1">TROSPA</fullName>
    </submittedName>
    <submittedName>
        <fullName evidence="2">Tick receptor for ospA</fullName>
    </submittedName>
</protein>
<dbReference type="AlphaFoldDB" id="I4IY15"/>